<dbReference type="RefSeq" id="WP_367983481.1">
    <property type="nucleotide sequence ID" value="NZ_JBAKFF010000001.1"/>
</dbReference>
<evidence type="ECO:0000256" key="1">
    <source>
        <dbReference type="SAM" id="MobiDB-lite"/>
    </source>
</evidence>
<feature type="region of interest" description="Disordered" evidence="1">
    <location>
        <begin position="90"/>
        <end position="109"/>
    </location>
</feature>
<comment type="caution">
    <text evidence="2">The sequence shown here is derived from an EMBL/GenBank/DDBJ whole genome shotgun (WGS) entry which is preliminary data.</text>
</comment>
<organism evidence="2 3">
    <name type="scientific">Spiribacter insolitus</name>
    <dbReference type="NCBI Taxonomy" id="3122417"/>
    <lineage>
        <taxon>Bacteria</taxon>
        <taxon>Pseudomonadati</taxon>
        <taxon>Pseudomonadota</taxon>
        <taxon>Gammaproteobacteria</taxon>
        <taxon>Chromatiales</taxon>
        <taxon>Ectothiorhodospiraceae</taxon>
        <taxon>Spiribacter</taxon>
    </lineage>
</organism>
<protein>
    <submittedName>
        <fullName evidence="2">Uncharacterized protein</fullName>
    </submittedName>
</protein>
<evidence type="ECO:0000313" key="2">
    <source>
        <dbReference type="EMBL" id="MEX0430693.1"/>
    </source>
</evidence>
<name>A0ABV3T6C4_9GAMM</name>
<dbReference type="Proteomes" id="UP001556637">
    <property type="component" value="Unassembled WGS sequence"/>
</dbReference>
<dbReference type="EMBL" id="JBAKFF010000001">
    <property type="protein sequence ID" value="MEX0430693.1"/>
    <property type="molecule type" value="Genomic_DNA"/>
</dbReference>
<gene>
    <name evidence="2" type="ORF">V6X30_04650</name>
</gene>
<keyword evidence="3" id="KW-1185">Reference proteome</keyword>
<proteinExistence type="predicted"/>
<evidence type="ECO:0000313" key="3">
    <source>
        <dbReference type="Proteomes" id="UP001556637"/>
    </source>
</evidence>
<reference evidence="2 3" key="1">
    <citation type="submission" date="2024-02" db="EMBL/GenBank/DDBJ databases">
        <title>New especies of Spiribacter isolated from saline water.</title>
        <authorList>
            <person name="Leon M.J."/>
            <person name="De La Haba R."/>
            <person name="Sanchez-Porro C."/>
            <person name="Ventosa A."/>
        </authorList>
    </citation>
    <scope>NUCLEOTIDE SEQUENCE [LARGE SCALE GENOMIC DNA]</scope>
    <source>
        <strain evidence="3">ag22IC4-189</strain>
    </source>
</reference>
<accession>A0ABV3T6C4</accession>
<sequence>MQEQFLLIADELGWDLEAQIERLDEFVRVYGAAGRMDAELAEIGLSLRQRLHRESLRDAMLRFIARLGAQGAFSHYLHGQIRRAREAVAPGVPNEPTRSPAAKGAGERRGLRTAIRRWMTARGRGPSRTVAS</sequence>